<comment type="caution">
    <text evidence="1">The sequence shown here is derived from an EMBL/GenBank/DDBJ whole genome shotgun (WGS) entry which is preliminary data.</text>
</comment>
<evidence type="ECO:0000313" key="1">
    <source>
        <dbReference type="EMBL" id="KAI9511403.1"/>
    </source>
</evidence>
<evidence type="ECO:0000313" key="2">
    <source>
        <dbReference type="Proteomes" id="UP001207468"/>
    </source>
</evidence>
<sequence>MSSSYNYNLTGTPHTIPPDRLIYHAYPVYYSPAPSLFPPLSDSVLAVLAPLPAYWLMSGFFHLLDCTNWAWVVRYRINPSSEVATRNRATRLEVLRAVLSQQAVQTALGVWWVTEHTQKVDHAGAMRGIAQTLASPLGAFEDAAAPLAYFLYWWFIPTVQLFVAMIVLDSWQYFLHRAMHLNEFLYKELHSIHHRLYVPYAYGTLYNHPIEGFILDSMGAMISESSAQLSPRQAMLFFLLTTCKAVDDHCGYRFPLDPFQHFSGATAEYHDIHHSPSGIKFNFAQPWFVHWDVILGTRITKQALEARRAKIKSL</sequence>
<keyword evidence="2" id="KW-1185">Reference proteome</keyword>
<dbReference type="Proteomes" id="UP001207468">
    <property type="component" value="Unassembled WGS sequence"/>
</dbReference>
<organism evidence="1 2">
    <name type="scientific">Russula earlei</name>
    <dbReference type="NCBI Taxonomy" id="71964"/>
    <lineage>
        <taxon>Eukaryota</taxon>
        <taxon>Fungi</taxon>
        <taxon>Dikarya</taxon>
        <taxon>Basidiomycota</taxon>
        <taxon>Agaricomycotina</taxon>
        <taxon>Agaricomycetes</taxon>
        <taxon>Russulales</taxon>
        <taxon>Russulaceae</taxon>
        <taxon>Russula</taxon>
    </lineage>
</organism>
<gene>
    <name evidence="1" type="ORF">F5148DRAFT_344993</name>
</gene>
<protein>
    <submittedName>
        <fullName evidence="1">Sphingosine hydroxylase</fullName>
    </submittedName>
</protein>
<proteinExistence type="predicted"/>
<name>A0ACC0UIM3_9AGAM</name>
<reference evidence="1" key="1">
    <citation type="submission" date="2021-03" db="EMBL/GenBank/DDBJ databases">
        <title>Evolutionary priming and transition to the ectomycorrhizal habit in an iconic lineage of mushroom-forming fungi: is preadaptation a requirement?</title>
        <authorList>
            <consortium name="DOE Joint Genome Institute"/>
            <person name="Looney B.P."/>
            <person name="Miyauchi S."/>
            <person name="Morin E."/>
            <person name="Drula E."/>
            <person name="Courty P.E."/>
            <person name="Chicoki N."/>
            <person name="Fauchery L."/>
            <person name="Kohler A."/>
            <person name="Kuo A."/>
            <person name="LaButti K."/>
            <person name="Pangilinan J."/>
            <person name="Lipzen A."/>
            <person name="Riley R."/>
            <person name="Andreopoulos W."/>
            <person name="He G."/>
            <person name="Johnson J."/>
            <person name="Barry K.W."/>
            <person name="Grigoriev I.V."/>
            <person name="Nagy L."/>
            <person name="Hibbett D."/>
            <person name="Henrissat B."/>
            <person name="Matheny P.B."/>
            <person name="Labbe J."/>
            <person name="Martin A.F."/>
        </authorList>
    </citation>
    <scope>NUCLEOTIDE SEQUENCE</scope>
    <source>
        <strain evidence="1">BPL698</strain>
    </source>
</reference>
<accession>A0ACC0UIM3</accession>
<dbReference type="EMBL" id="JAGFNK010000022">
    <property type="protein sequence ID" value="KAI9511403.1"/>
    <property type="molecule type" value="Genomic_DNA"/>
</dbReference>